<evidence type="ECO:0000256" key="1">
    <source>
        <dbReference type="ARBA" id="ARBA00008682"/>
    </source>
</evidence>
<keyword evidence="3" id="KW-0378">Hydrolase</keyword>
<organism evidence="8 9">
    <name type="scientific">Liquidambar formosana</name>
    <name type="common">Formosan gum</name>
    <dbReference type="NCBI Taxonomy" id="63359"/>
    <lineage>
        <taxon>Eukaryota</taxon>
        <taxon>Viridiplantae</taxon>
        <taxon>Streptophyta</taxon>
        <taxon>Embryophyta</taxon>
        <taxon>Tracheophyta</taxon>
        <taxon>Spermatophyta</taxon>
        <taxon>Magnoliopsida</taxon>
        <taxon>eudicotyledons</taxon>
        <taxon>Gunneridae</taxon>
        <taxon>Pentapetalae</taxon>
        <taxon>Saxifragales</taxon>
        <taxon>Altingiaceae</taxon>
        <taxon>Liquidambar</taxon>
    </lineage>
</organism>
<keyword evidence="9" id="KW-1185">Reference proteome</keyword>
<dbReference type="Gene3D" id="3.20.20.80">
    <property type="entry name" value="Glycosidases"/>
    <property type="match status" value="1"/>
</dbReference>
<evidence type="ECO:0000256" key="3">
    <source>
        <dbReference type="ARBA" id="ARBA00022801"/>
    </source>
</evidence>
<dbReference type="InterPro" id="IPR011583">
    <property type="entry name" value="Chitinase_II/V-like_cat"/>
</dbReference>
<keyword evidence="2 6" id="KW-0732">Signal</keyword>
<dbReference type="Gene3D" id="3.10.50.10">
    <property type="match status" value="1"/>
</dbReference>
<dbReference type="InterPro" id="IPR029070">
    <property type="entry name" value="Chitinase_insertion_sf"/>
</dbReference>
<evidence type="ECO:0000256" key="4">
    <source>
        <dbReference type="ARBA" id="ARBA00023180"/>
    </source>
</evidence>
<dbReference type="Pfam" id="PF00704">
    <property type="entry name" value="Glyco_hydro_18"/>
    <property type="match status" value="1"/>
</dbReference>
<comment type="similarity">
    <text evidence="1">Belongs to the glycosyl hydrolase 18 family. Chitinase class V subfamily.</text>
</comment>
<dbReference type="SUPFAM" id="SSF51445">
    <property type="entry name" value="(Trans)glycosidases"/>
    <property type="match status" value="1"/>
</dbReference>
<feature type="signal peptide" evidence="6">
    <location>
        <begin position="1"/>
        <end position="24"/>
    </location>
</feature>
<dbReference type="AlphaFoldDB" id="A0AAP0RCG1"/>
<proteinExistence type="inferred from homology"/>
<comment type="caution">
    <text evidence="8">The sequence shown here is derived from an EMBL/GenBank/DDBJ whole genome shotgun (WGS) entry which is preliminary data.</text>
</comment>
<dbReference type="InterPro" id="IPR001223">
    <property type="entry name" value="Glyco_hydro18_cat"/>
</dbReference>
<dbReference type="SUPFAM" id="SSF54556">
    <property type="entry name" value="Chitinase insertion domain"/>
    <property type="match status" value="1"/>
</dbReference>
<keyword evidence="4" id="KW-0325">Glycoprotein</keyword>
<dbReference type="GO" id="GO:0005975">
    <property type="term" value="P:carbohydrate metabolic process"/>
    <property type="evidence" value="ECO:0007669"/>
    <property type="project" value="InterPro"/>
</dbReference>
<reference evidence="8 9" key="1">
    <citation type="journal article" date="2024" name="Plant J.">
        <title>Genome sequences and population genomics reveal climatic adaptation and genomic divergence between two closely related sweetgum species.</title>
        <authorList>
            <person name="Xu W.Q."/>
            <person name="Ren C.Q."/>
            <person name="Zhang X.Y."/>
            <person name="Comes H.P."/>
            <person name="Liu X.H."/>
            <person name="Li Y.G."/>
            <person name="Kettle C.J."/>
            <person name="Jalonen R."/>
            <person name="Gaisberger H."/>
            <person name="Ma Y.Z."/>
            <person name="Qiu Y.X."/>
        </authorList>
    </citation>
    <scope>NUCLEOTIDE SEQUENCE [LARGE SCALE GENOMIC DNA]</scope>
    <source>
        <strain evidence="8">Hangzhou</strain>
    </source>
</reference>
<evidence type="ECO:0000259" key="7">
    <source>
        <dbReference type="PROSITE" id="PS51910"/>
    </source>
</evidence>
<dbReference type="FunFam" id="3.10.50.10:FF:000003">
    <property type="entry name" value="Class V chitinase CHIT5b"/>
    <property type="match status" value="1"/>
</dbReference>
<dbReference type="GO" id="GO:0008061">
    <property type="term" value="F:chitin binding"/>
    <property type="evidence" value="ECO:0007669"/>
    <property type="project" value="InterPro"/>
</dbReference>
<dbReference type="SMART" id="SM00636">
    <property type="entry name" value="Glyco_18"/>
    <property type="match status" value="1"/>
</dbReference>
<keyword evidence="5" id="KW-0326">Glycosidase</keyword>
<evidence type="ECO:0000313" key="9">
    <source>
        <dbReference type="Proteomes" id="UP001415857"/>
    </source>
</evidence>
<dbReference type="Proteomes" id="UP001415857">
    <property type="component" value="Unassembled WGS sequence"/>
</dbReference>
<accession>A0AAP0RCG1</accession>
<evidence type="ECO:0000313" key="8">
    <source>
        <dbReference type="EMBL" id="KAK9275118.1"/>
    </source>
</evidence>
<dbReference type="CDD" id="cd02879">
    <property type="entry name" value="GH18_plant_chitinase_class_V"/>
    <property type="match status" value="1"/>
</dbReference>
<dbReference type="InterPro" id="IPR017853">
    <property type="entry name" value="GH"/>
</dbReference>
<evidence type="ECO:0000256" key="6">
    <source>
        <dbReference type="SAM" id="SignalP"/>
    </source>
</evidence>
<dbReference type="GO" id="GO:0006032">
    <property type="term" value="P:chitin catabolic process"/>
    <property type="evidence" value="ECO:0007669"/>
    <property type="project" value="TreeGrafter"/>
</dbReference>
<gene>
    <name evidence="8" type="ORF">L1049_022377</name>
</gene>
<dbReference type="PROSITE" id="PS51910">
    <property type="entry name" value="GH18_2"/>
    <property type="match status" value="1"/>
</dbReference>
<feature type="chain" id="PRO_5042848109" description="GH18 domain-containing protein" evidence="6">
    <location>
        <begin position="25"/>
        <end position="370"/>
    </location>
</feature>
<evidence type="ECO:0000256" key="5">
    <source>
        <dbReference type="ARBA" id="ARBA00023295"/>
    </source>
</evidence>
<name>A0AAP0RCG1_LIQFO</name>
<evidence type="ECO:0000256" key="2">
    <source>
        <dbReference type="ARBA" id="ARBA00022729"/>
    </source>
</evidence>
<dbReference type="GO" id="GO:0004568">
    <property type="term" value="F:chitinase activity"/>
    <property type="evidence" value="ECO:0007669"/>
    <property type="project" value="TreeGrafter"/>
</dbReference>
<dbReference type="EMBL" id="JBBPBK010000011">
    <property type="protein sequence ID" value="KAK9275118.1"/>
    <property type="molecule type" value="Genomic_DNA"/>
</dbReference>
<dbReference type="GO" id="GO:0005576">
    <property type="term" value="C:extracellular region"/>
    <property type="evidence" value="ECO:0007669"/>
    <property type="project" value="TreeGrafter"/>
</dbReference>
<dbReference type="PANTHER" id="PTHR11177">
    <property type="entry name" value="CHITINASE"/>
    <property type="match status" value="1"/>
</dbReference>
<dbReference type="PANTHER" id="PTHR11177:SF383">
    <property type="entry name" value="GLYCOSYL HYDROLASE FAMILY PROTEIN WITH CHITINASE INSERTION DOMAIN-CONTAINING PROTEIN"/>
    <property type="match status" value="1"/>
</dbReference>
<dbReference type="InterPro" id="IPR050314">
    <property type="entry name" value="Glycosyl_Hydrlase_18"/>
</dbReference>
<feature type="domain" description="GH18" evidence="7">
    <location>
        <begin position="27"/>
        <end position="370"/>
    </location>
</feature>
<sequence length="370" mass="39734">MAPKPLPFLCFSLLLLLQLHFSAAQGVVKGGYWFPESEFPLSDIDSTLFTHLFCAFADLDTQTNQVVVSSANVASFSNFTTIVQLKNPSVITLLSIGGGNAPSSTFAAMASQSSSRATFIDSSISLARSYGFYGLDLDWEHQTMDSEMASLALLLEEWRTAIDAEATNSGLTPLILTAAFPYTPRINSVVYPSASISSSLDWVNVMAYDIFAPDPSPITRSRAALYDPNSEVSVSYGVELWIQSGVPSTQLVLGFPFYGYAWVLVNANDNGLFAPSTGPDTAVGASDGTIGYDQITAFISQNSATTVFNSTFVVDYCYAGTTWIGFDGTQTISTKVSFAKANGMLGYFAWHVGVDSNWVLSQTASQAWGA</sequence>
<protein>
    <recommendedName>
        <fullName evidence="7">GH18 domain-containing protein</fullName>
    </recommendedName>
</protein>